<organism evidence="1 2">
    <name type="scientific">Romanomermis culicivorax</name>
    <name type="common">Nematode worm</name>
    <dbReference type="NCBI Taxonomy" id="13658"/>
    <lineage>
        <taxon>Eukaryota</taxon>
        <taxon>Metazoa</taxon>
        <taxon>Ecdysozoa</taxon>
        <taxon>Nematoda</taxon>
        <taxon>Enoplea</taxon>
        <taxon>Dorylaimia</taxon>
        <taxon>Mermithida</taxon>
        <taxon>Mermithoidea</taxon>
        <taxon>Mermithidae</taxon>
        <taxon>Romanomermis</taxon>
    </lineage>
</organism>
<accession>A0A915JJS0</accession>
<reference evidence="2" key="1">
    <citation type="submission" date="2022-11" db="UniProtKB">
        <authorList>
            <consortium name="WormBaseParasite"/>
        </authorList>
    </citation>
    <scope>IDENTIFICATION</scope>
</reference>
<dbReference type="Proteomes" id="UP000887565">
    <property type="component" value="Unplaced"/>
</dbReference>
<protein>
    <submittedName>
        <fullName evidence="2">Uncharacterized protein</fullName>
    </submittedName>
</protein>
<dbReference type="AlphaFoldDB" id="A0A915JJS0"/>
<evidence type="ECO:0000313" key="1">
    <source>
        <dbReference type="Proteomes" id="UP000887565"/>
    </source>
</evidence>
<evidence type="ECO:0000313" key="2">
    <source>
        <dbReference type="WBParaSite" id="nRc.2.0.1.t26405-RA"/>
    </source>
</evidence>
<proteinExistence type="predicted"/>
<keyword evidence="1" id="KW-1185">Reference proteome</keyword>
<dbReference type="WBParaSite" id="nRc.2.0.1.t26405-RA">
    <property type="protein sequence ID" value="nRc.2.0.1.t26405-RA"/>
    <property type="gene ID" value="nRc.2.0.1.g26405"/>
</dbReference>
<name>A0A915JJS0_ROMCU</name>
<sequence>MTGNTLVNKFLRYSPHHAHTIEYYVSVDTTFIIDGTATATLAVSNQIALSKTDVKHDWLLVLRTEIRSCRGREV</sequence>